<dbReference type="EMBL" id="NAJO01000017">
    <property type="protein sequence ID" value="OQO06113.1"/>
    <property type="molecule type" value="Genomic_DNA"/>
</dbReference>
<sequence length="946" mass="102910">MGSPADETATEATTASKQSHHTAPIAIYHAKLSHPHLIGDLVRKDTSFGYGEVKLSQLSALQHHTAKLEGNQVQLPKVPMIIGERDMGLCTQRPAVPVPQQPVADQSYGMAVFTWNGDALPPAKLVDATRRHLPARALHRGMIEKRVWAKKTPESDRHRWRWVGTSVYRTSDLSEEHIKEWAGSVSNELDAQGVAGLQESFQLRRLQVEVTSTTADLRSVNANEFLLVEDHDFAHNHQNGVSRAICGALISQRPTKGLIGDAVFDINAQNTITDKGLTLCFGTPEQPCYNVETAPQATQSHMPKLIFATGAVSDFLLARLPASQLVSIEQGSQAALDATHVIKSYLRGVVVAYIDKTGRDCVRAIVDIGESPAPMGTILVTGGDASLLGHPQVPLINVGSQAESSATKSSAIANIVSDVKFMPTPPPSSPVDKQVSTMIIPHLCVVKAASRNPDSMEWTDSVRNALHNCTSVAETILSMEVEQIVGKAGDWKLFLRGFVAEQESATKSDQYAMVLKAFCEINLGLNSFCVNEVTLQGAKADRRDTLRSLDAHATRTAHHFKARSKKRLLHQLPSHPPFGDHDRPMDLTVAVHLTLITLEKFAQHTHILLAVVSRDYALSKQYSTFIQLYEESDKVAMRVQLAQRLHDLSQRHAERWTSQKLTIIRSGDWLDDTRNELDQLMARFDDDARKGIDFSQLTVCNDSKLNGLIDADAVTSARDRETAALPHARSTGSFYLTQDDGSTAALKPALYVSQAQCGPQLKFIKAQVIRGSLGYSPHASEDGASTTDSTDAAIPTDPSPAAVASTFPPIATTAAASALSTGQIERLAYMWRDEALGLYTCKWPIPTYLVHCATDCALLHTKVCHPSGPIKSTITSFPPVSPTESESSKKSDGSASTCVSSSEAGQSAEVETVDSKGGTLKTVDHAKPTLVLLPVHERLRNTLYYL</sequence>
<dbReference type="AlphaFoldDB" id="A0A1V8T3W8"/>
<dbReference type="Proteomes" id="UP000192596">
    <property type="component" value="Unassembled WGS sequence"/>
</dbReference>
<accession>A0A1V8T3W8</accession>
<dbReference type="OrthoDB" id="3636600at2759"/>
<proteinExistence type="predicted"/>
<organism evidence="2 3">
    <name type="scientific">Cryoendolithus antarcticus</name>
    <dbReference type="NCBI Taxonomy" id="1507870"/>
    <lineage>
        <taxon>Eukaryota</taxon>
        <taxon>Fungi</taxon>
        <taxon>Dikarya</taxon>
        <taxon>Ascomycota</taxon>
        <taxon>Pezizomycotina</taxon>
        <taxon>Dothideomycetes</taxon>
        <taxon>Dothideomycetidae</taxon>
        <taxon>Cladosporiales</taxon>
        <taxon>Cladosporiaceae</taxon>
        <taxon>Cryoendolithus</taxon>
    </lineage>
</organism>
<feature type="compositionally biased region" description="Polar residues" evidence="1">
    <location>
        <begin position="893"/>
        <end position="905"/>
    </location>
</feature>
<dbReference type="InParanoid" id="A0A1V8T3W8"/>
<feature type="region of interest" description="Disordered" evidence="1">
    <location>
        <begin position="777"/>
        <end position="801"/>
    </location>
</feature>
<evidence type="ECO:0000313" key="3">
    <source>
        <dbReference type="Proteomes" id="UP000192596"/>
    </source>
</evidence>
<gene>
    <name evidence="2" type="ORF">B0A48_08701</name>
</gene>
<name>A0A1V8T3W8_9PEZI</name>
<feature type="region of interest" description="Disordered" evidence="1">
    <location>
        <begin position="874"/>
        <end position="916"/>
    </location>
</feature>
<evidence type="ECO:0000256" key="1">
    <source>
        <dbReference type="SAM" id="MobiDB-lite"/>
    </source>
</evidence>
<comment type="caution">
    <text evidence="2">The sequence shown here is derived from an EMBL/GenBank/DDBJ whole genome shotgun (WGS) entry which is preliminary data.</text>
</comment>
<keyword evidence="3" id="KW-1185">Reference proteome</keyword>
<reference evidence="3" key="1">
    <citation type="submission" date="2017-03" db="EMBL/GenBank/DDBJ databases">
        <title>Genomes of endolithic fungi from Antarctica.</title>
        <authorList>
            <person name="Coleine C."/>
            <person name="Masonjones S."/>
            <person name="Stajich J.E."/>
        </authorList>
    </citation>
    <scope>NUCLEOTIDE SEQUENCE [LARGE SCALE GENOMIC DNA]</scope>
    <source>
        <strain evidence="3">CCFEE 5527</strain>
    </source>
</reference>
<protein>
    <submittedName>
        <fullName evidence="2">Uncharacterized protein</fullName>
    </submittedName>
</protein>
<feature type="region of interest" description="Disordered" evidence="1">
    <location>
        <begin position="1"/>
        <end position="21"/>
    </location>
</feature>
<feature type="compositionally biased region" description="Low complexity" evidence="1">
    <location>
        <begin position="1"/>
        <end position="15"/>
    </location>
</feature>
<evidence type="ECO:0000313" key="2">
    <source>
        <dbReference type="EMBL" id="OQO06113.1"/>
    </source>
</evidence>